<keyword evidence="6 14" id="KW-0812">Transmembrane</keyword>
<evidence type="ECO:0000256" key="12">
    <source>
        <dbReference type="ARBA" id="ARBA00032932"/>
    </source>
</evidence>
<dbReference type="EMBL" id="PFBH01000003">
    <property type="protein sequence ID" value="PIR85442.1"/>
    <property type="molecule type" value="Genomic_DNA"/>
</dbReference>
<dbReference type="AlphaFoldDB" id="A0A2H0UGB3"/>
<evidence type="ECO:0000256" key="4">
    <source>
        <dbReference type="ARBA" id="ARBA00021581"/>
    </source>
</evidence>
<comment type="similarity">
    <text evidence="2 14">Belongs to the UppP family.</text>
</comment>
<dbReference type="GO" id="GO:0009252">
    <property type="term" value="P:peptidoglycan biosynthetic process"/>
    <property type="evidence" value="ECO:0007669"/>
    <property type="project" value="UniProtKB-KW"/>
</dbReference>
<reference evidence="16" key="1">
    <citation type="submission" date="2017-09" db="EMBL/GenBank/DDBJ databases">
        <title>Depth-based differentiation of microbial function through sediment-hosted aquifers and enrichment of novel symbionts in the deep terrestrial subsurface.</title>
        <authorList>
            <person name="Probst A.J."/>
            <person name="Ladd B."/>
            <person name="Jarett J.K."/>
            <person name="Geller-Mcgrath D.E."/>
            <person name="Sieber C.M.K."/>
            <person name="Emerson J.B."/>
            <person name="Anantharaman K."/>
            <person name="Thomas B.C."/>
            <person name="Malmstrom R."/>
            <person name="Stieglmeier M."/>
            <person name="Klingl A."/>
            <person name="Woyke T."/>
            <person name="Ryan C.M."/>
            <person name="Banfield J.F."/>
        </authorList>
    </citation>
    <scope>NUCLEOTIDE SEQUENCE [LARGE SCALE GENOMIC DNA]</scope>
</reference>
<comment type="subcellular location">
    <subcellularLocation>
        <location evidence="1 14">Cell membrane</location>
        <topology evidence="1 14">Multi-pass membrane protein</topology>
    </subcellularLocation>
</comment>
<keyword evidence="14" id="KW-0573">Peptidoglycan synthesis</keyword>
<evidence type="ECO:0000256" key="6">
    <source>
        <dbReference type="ARBA" id="ARBA00022692"/>
    </source>
</evidence>
<evidence type="ECO:0000256" key="13">
    <source>
        <dbReference type="ARBA" id="ARBA00047594"/>
    </source>
</evidence>
<keyword evidence="14" id="KW-0961">Cell wall biogenesis/degradation</keyword>
<comment type="caution">
    <text evidence="15">The sequence shown here is derived from an EMBL/GenBank/DDBJ whole genome shotgun (WGS) entry which is preliminary data.</text>
</comment>
<keyword evidence="5 14" id="KW-1003">Cell membrane</keyword>
<feature type="transmembrane region" description="Helical" evidence="14">
    <location>
        <begin position="185"/>
        <end position="206"/>
    </location>
</feature>
<organism evidence="15 16">
    <name type="scientific">Candidatus Kaiserbacteria bacterium CG10_big_fil_rev_8_21_14_0_10_45_20</name>
    <dbReference type="NCBI Taxonomy" id="1974607"/>
    <lineage>
        <taxon>Bacteria</taxon>
        <taxon>Candidatus Kaiseribacteriota</taxon>
    </lineage>
</organism>
<comment type="function">
    <text evidence="14">Catalyzes the dephosphorylation of undecaprenyl diphosphate (UPP). Confers resistance to bacitracin.</text>
</comment>
<feature type="transmembrane region" description="Helical" evidence="14">
    <location>
        <begin position="249"/>
        <end position="268"/>
    </location>
</feature>
<evidence type="ECO:0000256" key="3">
    <source>
        <dbReference type="ARBA" id="ARBA00012374"/>
    </source>
</evidence>
<gene>
    <name evidence="14 15" type="primary">uppP</name>
    <name evidence="15" type="ORF">COU15_00705</name>
</gene>
<feature type="transmembrane region" description="Helical" evidence="14">
    <location>
        <begin position="86"/>
        <end position="108"/>
    </location>
</feature>
<dbReference type="NCBIfam" id="TIGR00753">
    <property type="entry name" value="undec_PP_bacA"/>
    <property type="match status" value="1"/>
</dbReference>
<feature type="transmembrane region" description="Helical" evidence="14">
    <location>
        <begin position="46"/>
        <end position="65"/>
    </location>
</feature>
<dbReference type="GO" id="GO:0046677">
    <property type="term" value="P:response to antibiotic"/>
    <property type="evidence" value="ECO:0007669"/>
    <property type="project" value="UniProtKB-UniRule"/>
</dbReference>
<comment type="catalytic activity">
    <reaction evidence="13 14">
        <text>di-trans,octa-cis-undecaprenyl diphosphate + H2O = di-trans,octa-cis-undecaprenyl phosphate + phosphate + H(+)</text>
        <dbReference type="Rhea" id="RHEA:28094"/>
        <dbReference type="ChEBI" id="CHEBI:15377"/>
        <dbReference type="ChEBI" id="CHEBI:15378"/>
        <dbReference type="ChEBI" id="CHEBI:43474"/>
        <dbReference type="ChEBI" id="CHEBI:58405"/>
        <dbReference type="ChEBI" id="CHEBI:60392"/>
        <dbReference type="EC" id="3.6.1.27"/>
    </reaction>
</comment>
<accession>A0A2H0UGB3</accession>
<comment type="miscellaneous">
    <text evidence="14">Bacitracin is thought to be involved in the inhibition of peptidoglycan synthesis by sequestering undecaprenyl diphosphate, thereby reducing the pool of lipid carrier available.</text>
</comment>
<evidence type="ECO:0000313" key="16">
    <source>
        <dbReference type="Proteomes" id="UP000229315"/>
    </source>
</evidence>
<dbReference type="Pfam" id="PF02673">
    <property type="entry name" value="BacA"/>
    <property type="match status" value="1"/>
</dbReference>
<proteinExistence type="inferred from homology"/>
<dbReference type="InterPro" id="IPR003824">
    <property type="entry name" value="UppP"/>
</dbReference>
<dbReference type="GO" id="GO:0071555">
    <property type="term" value="P:cell wall organization"/>
    <property type="evidence" value="ECO:0007669"/>
    <property type="project" value="UniProtKB-KW"/>
</dbReference>
<keyword evidence="14" id="KW-0133">Cell shape</keyword>
<dbReference type="PANTHER" id="PTHR30622:SF4">
    <property type="entry name" value="UNDECAPRENYL-DIPHOSPHATASE"/>
    <property type="match status" value="1"/>
</dbReference>
<sequence>MDFISLIILGFVQGVTEFLPISSTGHLILAREFFGFGDAFGLAEDAVLHLATALAVVVYFKKDIMQMALAMLRAIVQKTYSRDAKMALALLVGTIPAALIGFFFQGAIETVLRGSWIVALGLVLGSVVFIVAEQVNKTVVTKKDITIKKGFVIGFFQALALIPGMSRSGMTISGGLLFGLSREEAARFGFLLSFPIILGAGSVKLFEIMQVGAIETVGAPLFAGAVVAFLSGMLAIHTLLIFIRTHTLIPFAIYRLVLAGVIIVTLVAV</sequence>
<protein>
    <recommendedName>
        <fullName evidence="4 14">Undecaprenyl-diphosphatase</fullName>
        <ecNumber evidence="3 14">3.6.1.27</ecNumber>
    </recommendedName>
    <alternativeName>
        <fullName evidence="12 14">Bacitracin resistance protein</fullName>
    </alternativeName>
    <alternativeName>
        <fullName evidence="11 14">Undecaprenyl pyrophosphate phosphatase</fullName>
    </alternativeName>
</protein>
<evidence type="ECO:0000256" key="14">
    <source>
        <dbReference type="HAMAP-Rule" id="MF_01006"/>
    </source>
</evidence>
<keyword evidence="7 14" id="KW-0378">Hydrolase</keyword>
<evidence type="ECO:0000256" key="5">
    <source>
        <dbReference type="ARBA" id="ARBA00022475"/>
    </source>
</evidence>
<name>A0A2H0UGB3_9BACT</name>
<evidence type="ECO:0000313" key="15">
    <source>
        <dbReference type="EMBL" id="PIR85442.1"/>
    </source>
</evidence>
<dbReference type="GO" id="GO:0050380">
    <property type="term" value="F:undecaprenyl-diphosphatase activity"/>
    <property type="evidence" value="ECO:0007669"/>
    <property type="project" value="UniProtKB-UniRule"/>
</dbReference>
<dbReference type="PANTHER" id="PTHR30622">
    <property type="entry name" value="UNDECAPRENYL-DIPHOSPHATASE"/>
    <property type="match status" value="1"/>
</dbReference>
<dbReference type="Proteomes" id="UP000229315">
    <property type="component" value="Unassembled WGS sequence"/>
</dbReference>
<feature type="transmembrane region" description="Helical" evidence="14">
    <location>
        <begin position="147"/>
        <end position="165"/>
    </location>
</feature>
<evidence type="ECO:0000256" key="9">
    <source>
        <dbReference type="ARBA" id="ARBA00023136"/>
    </source>
</evidence>
<feature type="transmembrane region" description="Helical" evidence="14">
    <location>
        <begin position="114"/>
        <end position="135"/>
    </location>
</feature>
<dbReference type="GO" id="GO:0008360">
    <property type="term" value="P:regulation of cell shape"/>
    <property type="evidence" value="ECO:0007669"/>
    <property type="project" value="UniProtKB-KW"/>
</dbReference>
<evidence type="ECO:0000256" key="10">
    <source>
        <dbReference type="ARBA" id="ARBA00023251"/>
    </source>
</evidence>
<keyword evidence="9 14" id="KW-0472">Membrane</keyword>
<evidence type="ECO:0000256" key="1">
    <source>
        <dbReference type="ARBA" id="ARBA00004651"/>
    </source>
</evidence>
<dbReference type="GO" id="GO:0005886">
    <property type="term" value="C:plasma membrane"/>
    <property type="evidence" value="ECO:0007669"/>
    <property type="project" value="UniProtKB-SubCell"/>
</dbReference>
<keyword evidence="8 14" id="KW-1133">Transmembrane helix</keyword>
<evidence type="ECO:0000256" key="11">
    <source>
        <dbReference type="ARBA" id="ARBA00032707"/>
    </source>
</evidence>
<dbReference type="EC" id="3.6.1.27" evidence="3 14"/>
<keyword evidence="10 14" id="KW-0046">Antibiotic resistance</keyword>
<evidence type="ECO:0000256" key="8">
    <source>
        <dbReference type="ARBA" id="ARBA00022989"/>
    </source>
</evidence>
<feature type="transmembrane region" description="Helical" evidence="14">
    <location>
        <begin position="218"/>
        <end position="243"/>
    </location>
</feature>
<dbReference type="HAMAP" id="MF_01006">
    <property type="entry name" value="Undec_diphosphatase"/>
    <property type="match status" value="1"/>
</dbReference>
<evidence type="ECO:0000256" key="2">
    <source>
        <dbReference type="ARBA" id="ARBA00010621"/>
    </source>
</evidence>
<evidence type="ECO:0000256" key="7">
    <source>
        <dbReference type="ARBA" id="ARBA00022801"/>
    </source>
</evidence>